<evidence type="ECO:0000313" key="1">
    <source>
        <dbReference type="EMBL" id="BCO29520.1"/>
    </source>
</evidence>
<reference evidence="1 2" key="1">
    <citation type="journal article" date="2021" name="Microbiol. Spectr.">
        <title>A Single Bacterium Capable of Oxidation and Reduction of Iron at Circumneutral pH.</title>
        <authorList>
            <person name="Kato S."/>
            <person name="Ohkuma M."/>
        </authorList>
    </citation>
    <scope>NUCLEOTIDE SEQUENCE [LARGE SCALE GENOMIC DNA]</scope>
    <source>
        <strain evidence="1 2">MIZ03</strain>
    </source>
</reference>
<name>A0ABN6DC67_9BURK</name>
<keyword evidence="2" id="KW-1185">Reference proteome</keyword>
<gene>
    <name evidence="1" type="ORF">MIZ03_4443</name>
</gene>
<dbReference type="Proteomes" id="UP000824366">
    <property type="component" value="Chromosome"/>
</dbReference>
<organism evidence="1 2">
    <name type="scientific">Rhodoferax lithotrophicus</name>
    <dbReference type="NCBI Taxonomy" id="2798804"/>
    <lineage>
        <taxon>Bacteria</taxon>
        <taxon>Pseudomonadati</taxon>
        <taxon>Pseudomonadota</taxon>
        <taxon>Betaproteobacteria</taxon>
        <taxon>Burkholderiales</taxon>
        <taxon>Comamonadaceae</taxon>
        <taxon>Rhodoferax</taxon>
    </lineage>
</organism>
<dbReference type="EMBL" id="AP024238">
    <property type="protein sequence ID" value="BCO29520.1"/>
    <property type="molecule type" value="Genomic_DNA"/>
</dbReference>
<accession>A0ABN6DC67</accession>
<sequence>MHNFKLTILGILIALTTGCASITGSDMQQLSLTAKGDDAKSVEGVKCTLQNDKGTWEAITPSFINVRRSSEDLTVECKKDGEKDGLLKAISRAAGSMWGNIVFGGGIGAIIDHNKGTGYNYPDALPVQMGSSVIVDRKAQETTTAAK</sequence>
<proteinExistence type="predicted"/>
<evidence type="ECO:0008006" key="3">
    <source>
        <dbReference type="Google" id="ProtNLM"/>
    </source>
</evidence>
<protein>
    <recommendedName>
        <fullName evidence="3">Lipoprotein</fullName>
    </recommendedName>
</protein>
<evidence type="ECO:0000313" key="2">
    <source>
        <dbReference type="Proteomes" id="UP000824366"/>
    </source>
</evidence>